<dbReference type="Pfam" id="PF00501">
    <property type="entry name" value="AMP-binding"/>
    <property type="match status" value="1"/>
</dbReference>
<dbReference type="PANTHER" id="PTHR43767:SF8">
    <property type="entry name" value="LONG-CHAIN-FATTY-ACID--COA LIGASE"/>
    <property type="match status" value="1"/>
</dbReference>
<accession>A0ABY4W7T5</accession>
<dbReference type="RefSeq" id="WP_251935467.1">
    <property type="nucleotide sequence ID" value="NZ_CP098747.1"/>
</dbReference>
<proteinExistence type="predicted"/>
<dbReference type="InterPro" id="IPR050237">
    <property type="entry name" value="ATP-dep_AMP-bd_enzyme"/>
</dbReference>
<evidence type="ECO:0000256" key="7">
    <source>
        <dbReference type="ARBA" id="ARBA00042773"/>
    </source>
</evidence>
<evidence type="ECO:0000256" key="5">
    <source>
        <dbReference type="ARBA" id="ARBA00026121"/>
    </source>
</evidence>
<dbReference type="Gene3D" id="3.40.50.12780">
    <property type="entry name" value="N-terminal domain of ligase-like"/>
    <property type="match status" value="1"/>
</dbReference>
<dbReference type="CDD" id="cd05936">
    <property type="entry name" value="FC-FACS_FadD_like"/>
    <property type="match status" value="1"/>
</dbReference>
<evidence type="ECO:0000256" key="1">
    <source>
        <dbReference type="ARBA" id="ARBA00004170"/>
    </source>
</evidence>
<keyword evidence="4" id="KW-0472">Membrane</keyword>
<keyword evidence="3" id="KW-0436">Ligase</keyword>
<evidence type="ECO:0000313" key="10">
    <source>
        <dbReference type="EMBL" id="USG61982.1"/>
    </source>
</evidence>
<name>A0ABY4W7T5_9PROT</name>
<comment type="subcellular location">
    <subcellularLocation>
        <location evidence="1">Membrane</location>
        <topology evidence="1">Peripheral membrane protein</topology>
    </subcellularLocation>
</comment>
<protein>
    <recommendedName>
        <fullName evidence="6">Long-chain-fatty-acid--CoA ligase</fullName>
        <ecNumber evidence="5">6.2.1.3</ecNumber>
    </recommendedName>
    <alternativeName>
        <fullName evidence="7">Long-chain acyl-CoA synthetase</fullName>
    </alternativeName>
</protein>
<dbReference type="InterPro" id="IPR025110">
    <property type="entry name" value="AMP-bd_C"/>
</dbReference>
<dbReference type="PROSITE" id="PS00455">
    <property type="entry name" value="AMP_BINDING"/>
    <property type="match status" value="1"/>
</dbReference>
<sequence length="540" mass="58756">MDRVWQQHYGDNIPAEIDLQPDMTLMDMFNNACEKFADRDAFSSFGQNRTYAEIQTLARNFSAYLQNELGIQKGDRIALMTPNCMAFPVAMFGIVGAGAVQVNVNPLYTGRELRHQLQDADTETIVLFTGSTPVLAEALEGTPIKNIITLTLDDFHGGGIPSPAAENSLSVTTTLSDAIAKGAELDFKDPGLTGSDLLFLQYTGGTTGLSKGAALSHSNLVANILQIKAFLGDFISEENEIVITAIPLYHIFALAVNCLTYVSVGATNVLITNPRDIDGFISEMGKWKFTVFTGVNTLYNGLSMMPAFKELDFSALKYCLGGGTACQEAVSNRWKEITGMHITEGFGMSETSPVVSVNPLPAQSFSGTIGIPLSSTDVSIRDEDGRELASGEAGELCIKGPQVMSGYWRQDEANKSAFWSDGYFRSGDVAVISEDGYVKIVDRMKDMVIVSGFNVYPNEIEAVIAMMDEVAECACIGIPDDTTGEALKLFVVKKDEDLTTDTIVAYARKNLTAYKVPKQIEFIDEVPKSPVGKILRRELR</sequence>
<dbReference type="Gene3D" id="3.30.300.30">
    <property type="match status" value="1"/>
</dbReference>
<evidence type="ECO:0000259" key="8">
    <source>
        <dbReference type="Pfam" id="PF00501"/>
    </source>
</evidence>
<evidence type="ECO:0000256" key="3">
    <source>
        <dbReference type="ARBA" id="ARBA00022598"/>
    </source>
</evidence>
<evidence type="ECO:0000313" key="11">
    <source>
        <dbReference type="Proteomes" id="UP001056291"/>
    </source>
</evidence>
<dbReference type="EMBL" id="CP098747">
    <property type="protein sequence ID" value="USG61982.1"/>
    <property type="molecule type" value="Genomic_DNA"/>
</dbReference>
<evidence type="ECO:0000256" key="4">
    <source>
        <dbReference type="ARBA" id="ARBA00023136"/>
    </source>
</evidence>
<dbReference type="SUPFAM" id="SSF56801">
    <property type="entry name" value="Acetyl-CoA synthetase-like"/>
    <property type="match status" value="1"/>
</dbReference>
<dbReference type="InterPro" id="IPR000873">
    <property type="entry name" value="AMP-dep_synth/lig_dom"/>
</dbReference>
<keyword evidence="11" id="KW-1185">Reference proteome</keyword>
<dbReference type="Proteomes" id="UP001056291">
    <property type="component" value="Chromosome"/>
</dbReference>
<gene>
    <name evidence="10" type="ORF">NBZ79_03210</name>
</gene>
<feature type="domain" description="AMP-dependent synthetase/ligase" evidence="8">
    <location>
        <begin position="30"/>
        <end position="408"/>
    </location>
</feature>
<reference evidence="10" key="1">
    <citation type="submission" date="2022-06" db="EMBL/GenBank/DDBJ databases">
        <title>Sneathiella actinostolidae sp. nov., isolated from a sea anemonein the Western Pacific Ocean.</title>
        <authorList>
            <person name="Wei M.J."/>
        </authorList>
    </citation>
    <scope>NUCLEOTIDE SEQUENCE</scope>
    <source>
        <strain evidence="10">PHK-P5</strain>
    </source>
</reference>
<evidence type="ECO:0000256" key="2">
    <source>
        <dbReference type="ARBA" id="ARBA00005005"/>
    </source>
</evidence>
<dbReference type="InterPro" id="IPR045851">
    <property type="entry name" value="AMP-bd_C_sf"/>
</dbReference>
<comment type="pathway">
    <text evidence="2">Lipid metabolism; fatty acid beta-oxidation.</text>
</comment>
<dbReference type="InterPro" id="IPR020845">
    <property type="entry name" value="AMP-binding_CS"/>
</dbReference>
<feature type="domain" description="AMP-binding enzyme C-terminal" evidence="9">
    <location>
        <begin position="459"/>
        <end position="533"/>
    </location>
</feature>
<dbReference type="Pfam" id="PF13193">
    <property type="entry name" value="AMP-binding_C"/>
    <property type="match status" value="1"/>
</dbReference>
<evidence type="ECO:0000259" key="9">
    <source>
        <dbReference type="Pfam" id="PF13193"/>
    </source>
</evidence>
<dbReference type="InterPro" id="IPR042099">
    <property type="entry name" value="ANL_N_sf"/>
</dbReference>
<evidence type="ECO:0000256" key="6">
    <source>
        <dbReference type="ARBA" id="ARBA00039545"/>
    </source>
</evidence>
<dbReference type="PANTHER" id="PTHR43767">
    <property type="entry name" value="LONG-CHAIN-FATTY-ACID--COA LIGASE"/>
    <property type="match status" value="1"/>
</dbReference>
<organism evidence="10 11">
    <name type="scientific">Sneathiella marina</name>
    <dbReference type="NCBI Taxonomy" id="2950108"/>
    <lineage>
        <taxon>Bacteria</taxon>
        <taxon>Pseudomonadati</taxon>
        <taxon>Pseudomonadota</taxon>
        <taxon>Alphaproteobacteria</taxon>
        <taxon>Sneathiellales</taxon>
        <taxon>Sneathiellaceae</taxon>
        <taxon>Sneathiella</taxon>
    </lineage>
</organism>
<dbReference type="EC" id="6.2.1.3" evidence="5"/>